<dbReference type="EMBL" id="OMKW01000001">
    <property type="protein sequence ID" value="SPF28302.1"/>
    <property type="molecule type" value="Genomic_DNA"/>
</dbReference>
<keyword evidence="2" id="KW-0238">DNA-binding</keyword>
<reference evidence="5 6" key="1">
    <citation type="submission" date="2018-03" db="EMBL/GenBank/DDBJ databases">
        <authorList>
            <person name="Keele B.F."/>
        </authorList>
    </citation>
    <scope>NUCLEOTIDE SEQUENCE [LARGE SCALE GENOMIC DNA]</scope>
    <source>
        <strain evidence="5 6">CeCT 8812</strain>
    </source>
</reference>
<gene>
    <name evidence="5" type="primary">nimR</name>
    <name evidence="5" type="ORF">POI8812_00600</name>
</gene>
<dbReference type="Proteomes" id="UP000244932">
    <property type="component" value="Unassembled WGS sequence"/>
</dbReference>
<accession>A0A2R8A7W9</accession>
<dbReference type="SUPFAM" id="SSF51182">
    <property type="entry name" value="RmlC-like cupins"/>
    <property type="match status" value="1"/>
</dbReference>
<evidence type="ECO:0000256" key="1">
    <source>
        <dbReference type="ARBA" id="ARBA00023015"/>
    </source>
</evidence>
<dbReference type="RefSeq" id="WP_108781020.1">
    <property type="nucleotide sequence ID" value="NZ_OMKW01000001.1"/>
</dbReference>
<evidence type="ECO:0000313" key="6">
    <source>
        <dbReference type="Proteomes" id="UP000244932"/>
    </source>
</evidence>
<dbReference type="Gene3D" id="1.10.10.60">
    <property type="entry name" value="Homeodomain-like"/>
    <property type="match status" value="1"/>
</dbReference>
<dbReference type="PROSITE" id="PS00041">
    <property type="entry name" value="HTH_ARAC_FAMILY_1"/>
    <property type="match status" value="1"/>
</dbReference>
<name>A0A2R8A7W9_9RHOB</name>
<keyword evidence="1" id="KW-0805">Transcription regulation</keyword>
<dbReference type="InterPro" id="IPR011051">
    <property type="entry name" value="RmlC_Cupin_sf"/>
</dbReference>
<evidence type="ECO:0000259" key="4">
    <source>
        <dbReference type="PROSITE" id="PS01124"/>
    </source>
</evidence>
<protein>
    <submittedName>
        <fullName evidence="5">HTH-type transcriptional regulator NimR</fullName>
    </submittedName>
</protein>
<dbReference type="PANTHER" id="PTHR11019:SF199">
    <property type="entry name" value="HTH-TYPE TRANSCRIPTIONAL REGULATOR NIMR"/>
    <property type="match status" value="1"/>
</dbReference>
<sequence>MPPDAYCLHAHFAPGGPLSFRSERHYLLYALAGTLRLEAEGQRWTLTPTRAAFIRADMPIEVTILSELTSASVLFASGYIAPPTRALSVFDVSPLARELIKACRDWGEDGPPLSPLADQLFTTLASVIAHLSETPSPCVIPVPRSTRLQRAVTLTEERAHDAVTFDEIAVAANQSPRALARRFSDEMGMTWRETLRRIRIIRAVEALAMEDTPVTQIAFNVGYNSLSAFNAAFRDLMGVTPTQYRDSLRDPRL</sequence>
<dbReference type="PROSITE" id="PS01124">
    <property type="entry name" value="HTH_ARAC_FAMILY_2"/>
    <property type="match status" value="1"/>
</dbReference>
<dbReference type="GO" id="GO:0043565">
    <property type="term" value="F:sequence-specific DNA binding"/>
    <property type="evidence" value="ECO:0007669"/>
    <property type="project" value="InterPro"/>
</dbReference>
<dbReference type="PANTHER" id="PTHR11019">
    <property type="entry name" value="HTH-TYPE TRANSCRIPTIONAL REGULATOR NIMR"/>
    <property type="match status" value="1"/>
</dbReference>
<proteinExistence type="predicted"/>
<organism evidence="5 6">
    <name type="scientific">Pontivivens insulae</name>
    <dbReference type="NCBI Taxonomy" id="1639689"/>
    <lineage>
        <taxon>Bacteria</taxon>
        <taxon>Pseudomonadati</taxon>
        <taxon>Pseudomonadota</taxon>
        <taxon>Alphaproteobacteria</taxon>
        <taxon>Rhodobacterales</taxon>
        <taxon>Paracoccaceae</taxon>
        <taxon>Pontivivens</taxon>
    </lineage>
</organism>
<dbReference type="AlphaFoldDB" id="A0A2R8A7W9"/>
<keyword evidence="3" id="KW-0804">Transcription</keyword>
<dbReference type="GO" id="GO:0003700">
    <property type="term" value="F:DNA-binding transcription factor activity"/>
    <property type="evidence" value="ECO:0007669"/>
    <property type="project" value="InterPro"/>
</dbReference>
<evidence type="ECO:0000256" key="2">
    <source>
        <dbReference type="ARBA" id="ARBA00023125"/>
    </source>
</evidence>
<evidence type="ECO:0000313" key="5">
    <source>
        <dbReference type="EMBL" id="SPF28302.1"/>
    </source>
</evidence>
<dbReference type="InterPro" id="IPR020449">
    <property type="entry name" value="Tscrpt_reg_AraC-type_HTH"/>
</dbReference>
<feature type="domain" description="HTH araC/xylS-type" evidence="4">
    <location>
        <begin position="149"/>
        <end position="247"/>
    </location>
</feature>
<keyword evidence="6" id="KW-1185">Reference proteome</keyword>
<dbReference type="SMART" id="SM00342">
    <property type="entry name" value="HTH_ARAC"/>
    <property type="match status" value="1"/>
</dbReference>
<dbReference type="OrthoDB" id="9816011at2"/>
<dbReference type="InterPro" id="IPR018062">
    <property type="entry name" value="HTH_AraC-typ_CS"/>
</dbReference>
<dbReference type="PRINTS" id="PR00032">
    <property type="entry name" value="HTHARAC"/>
</dbReference>
<dbReference type="Pfam" id="PF12833">
    <property type="entry name" value="HTH_18"/>
    <property type="match status" value="1"/>
</dbReference>
<evidence type="ECO:0000256" key="3">
    <source>
        <dbReference type="ARBA" id="ARBA00023163"/>
    </source>
</evidence>
<dbReference type="SUPFAM" id="SSF46689">
    <property type="entry name" value="Homeodomain-like"/>
    <property type="match status" value="1"/>
</dbReference>
<dbReference type="InterPro" id="IPR009057">
    <property type="entry name" value="Homeodomain-like_sf"/>
</dbReference>
<dbReference type="InterPro" id="IPR018060">
    <property type="entry name" value="HTH_AraC"/>
</dbReference>